<dbReference type="GeneID" id="63686943"/>
<protein>
    <recommendedName>
        <fullName evidence="1">D-lactate dehydratase</fullName>
        <ecNumber evidence="1">4.2.1.130</ecNumber>
    </recommendedName>
</protein>
<dbReference type="InterPro" id="IPR032633">
    <property type="entry name" value="ThiJ-like"/>
</dbReference>
<organism evidence="3 4">
    <name type="scientific">Dacryopinax primogenitus (strain DJM 731)</name>
    <name type="common">Brown rot fungus</name>
    <dbReference type="NCBI Taxonomy" id="1858805"/>
    <lineage>
        <taxon>Eukaryota</taxon>
        <taxon>Fungi</taxon>
        <taxon>Dikarya</taxon>
        <taxon>Basidiomycota</taxon>
        <taxon>Agaricomycotina</taxon>
        <taxon>Dacrymycetes</taxon>
        <taxon>Dacrymycetales</taxon>
        <taxon>Dacrymycetaceae</taxon>
        <taxon>Dacryopinax</taxon>
    </lineage>
</organism>
<dbReference type="OrthoDB" id="543156at2759"/>
<proteinExistence type="predicted"/>
<dbReference type="GO" id="GO:0019172">
    <property type="term" value="F:glyoxalase III activity"/>
    <property type="evidence" value="ECO:0007669"/>
    <property type="project" value="UniProtKB-EC"/>
</dbReference>
<dbReference type="Gene3D" id="3.40.50.880">
    <property type="match status" value="1"/>
</dbReference>
<dbReference type="PANTHER" id="PTHR48094:SF22">
    <property type="entry name" value="DJ-1_PFPI DOMAIN-CONTAINING PROTEIN"/>
    <property type="match status" value="1"/>
</dbReference>
<evidence type="ECO:0000313" key="4">
    <source>
        <dbReference type="Proteomes" id="UP000030653"/>
    </source>
</evidence>
<dbReference type="PANTHER" id="PTHR48094">
    <property type="entry name" value="PROTEIN/NUCLEIC ACID DEGLYCASE DJ-1-RELATED"/>
    <property type="match status" value="1"/>
</dbReference>
<name>M5G7D7_DACPD</name>
<dbReference type="HOGENOM" id="CLU_070319_0_0_1"/>
<dbReference type="Pfam" id="PF17124">
    <property type="entry name" value="ThiJ_like"/>
    <property type="match status" value="1"/>
</dbReference>
<dbReference type="RefSeq" id="XP_040631538.1">
    <property type="nucleotide sequence ID" value="XM_040771881.1"/>
</dbReference>
<dbReference type="OMA" id="YRMTVIS"/>
<dbReference type="SUPFAM" id="SSF52317">
    <property type="entry name" value="Class I glutamine amidotransferase-like"/>
    <property type="match status" value="1"/>
</dbReference>
<comment type="catalytic activity">
    <reaction evidence="2">
        <text>methylglyoxal + H2O = (R)-lactate + H(+)</text>
        <dbReference type="Rhea" id="RHEA:27754"/>
        <dbReference type="ChEBI" id="CHEBI:15377"/>
        <dbReference type="ChEBI" id="CHEBI:15378"/>
        <dbReference type="ChEBI" id="CHEBI:16004"/>
        <dbReference type="ChEBI" id="CHEBI:17158"/>
        <dbReference type="EC" id="4.2.1.130"/>
    </reaction>
</comment>
<keyword evidence="4" id="KW-1185">Reference proteome</keyword>
<gene>
    <name evidence="3" type="ORF">DACRYDRAFT_20314</name>
</gene>
<dbReference type="Proteomes" id="UP000030653">
    <property type="component" value="Unassembled WGS sequence"/>
</dbReference>
<dbReference type="GO" id="GO:0005737">
    <property type="term" value="C:cytoplasm"/>
    <property type="evidence" value="ECO:0007669"/>
    <property type="project" value="TreeGrafter"/>
</dbReference>
<sequence>METEAPAEPTGTILVVLSDASSPLERKDGDVVHEETATFVAELAKPLEQLLDAGYEVTFASPSGRKPSLSPLSNSLLSHLLAYYARKPTLSQLQKQRAESALASPRSFASVTDEEVDNFEGVFVPGGKTPMMELGEDAELGRLLWGFHNLGKPTAALYHGVYALLSTLHASEYSGFAYPGYRITTFSNPDEKSNAPNSGPLISNMEDALKAAGATLVSEKDQREMGEITHDRELVTAGNFTGAKTLAEEFLEMLTGGY</sequence>
<dbReference type="EC" id="4.2.1.130" evidence="1"/>
<dbReference type="GO" id="GO:0019243">
    <property type="term" value="P:methylglyoxal catabolic process to D-lactate via S-lactoyl-glutathione"/>
    <property type="evidence" value="ECO:0007669"/>
    <property type="project" value="TreeGrafter"/>
</dbReference>
<reference evidence="3 4" key="1">
    <citation type="journal article" date="2012" name="Science">
        <title>The Paleozoic origin of enzymatic lignin decomposition reconstructed from 31 fungal genomes.</title>
        <authorList>
            <person name="Floudas D."/>
            <person name="Binder M."/>
            <person name="Riley R."/>
            <person name="Barry K."/>
            <person name="Blanchette R.A."/>
            <person name="Henrissat B."/>
            <person name="Martinez A.T."/>
            <person name="Otillar R."/>
            <person name="Spatafora J.W."/>
            <person name="Yadav J.S."/>
            <person name="Aerts A."/>
            <person name="Benoit I."/>
            <person name="Boyd A."/>
            <person name="Carlson A."/>
            <person name="Copeland A."/>
            <person name="Coutinho P.M."/>
            <person name="de Vries R.P."/>
            <person name="Ferreira P."/>
            <person name="Findley K."/>
            <person name="Foster B."/>
            <person name="Gaskell J."/>
            <person name="Glotzer D."/>
            <person name="Gorecki P."/>
            <person name="Heitman J."/>
            <person name="Hesse C."/>
            <person name="Hori C."/>
            <person name="Igarashi K."/>
            <person name="Jurgens J.A."/>
            <person name="Kallen N."/>
            <person name="Kersten P."/>
            <person name="Kohler A."/>
            <person name="Kuees U."/>
            <person name="Kumar T.K.A."/>
            <person name="Kuo A."/>
            <person name="LaButti K."/>
            <person name="Larrondo L.F."/>
            <person name="Lindquist E."/>
            <person name="Ling A."/>
            <person name="Lombard V."/>
            <person name="Lucas S."/>
            <person name="Lundell T."/>
            <person name="Martin R."/>
            <person name="McLaughlin D.J."/>
            <person name="Morgenstern I."/>
            <person name="Morin E."/>
            <person name="Murat C."/>
            <person name="Nagy L.G."/>
            <person name="Nolan M."/>
            <person name="Ohm R.A."/>
            <person name="Patyshakuliyeva A."/>
            <person name="Rokas A."/>
            <person name="Ruiz-Duenas F.J."/>
            <person name="Sabat G."/>
            <person name="Salamov A."/>
            <person name="Samejima M."/>
            <person name="Schmutz J."/>
            <person name="Slot J.C."/>
            <person name="St John F."/>
            <person name="Stenlid J."/>
            <person name="Sun H."/>
            <person name="Sun S."/>
            <person name="Syed K."/>
            <person name="Tsang A."/>
            <person name="Wiebenga A."/>
            <person name="Young D."/>
            <person name="Pisabarro A."/>
            <person name="Eastwood D.C."/>
            <person name="Martin F."/>
            <person name="Cullen D."/>
            <person name="Grigoriev I.V."/>
            <person name="Hibbett D.S."/>
        </authorList>
    </citation>
    <scope>NUCLEOTIDE SEQUENCE [LARGE SCALE GENOMIC DNA]</scope>
    <source>
        <strain evidence="3 4">DJM-731 SS1</strain>
    </source>
</reference>
<evidence type="ECO:0000313" key="3">
    <source>
        <dbReference type="EMBL" id="EJU04644.1"/>
    </source>
</evidence>
<evidence type="ECO:0000256" key="1">
    <source>
        <dbReference type="ARBA" id="ARBA00013134"/>
    </source>
</evidence>
<dbReference type="AlphaFoldDB" id="M5G7D7"/>
<dbReference type="InterPro" id="IPR050325">
    <property type="entry name" value="Prot/Nucl_acid_deglycase"/>
</dbReference>
<dbReference type="EMBL" id="JH795857">
    <property type="protein sequence ID" value="EJU04644.1"/>
    <property type="molecule type" value="Genomic_DNA"/>
</dbReference>
<dbReference type="InterPro" id="IPR029062">
    <property type="entry name" value="Class_I_gatase-like"/>
</dbReference>
<evidence type="ECO:0000256" key="2">
    <source>
        <dbReference type="ARBA" id="ARBA00048082"/>
    </source>
</evidence>
<accession>M5G7D7</accession>
<dbReference type="STRING" id="1858805.M5G7D7"/>